<evidence type="ECO:0000313" key="2">
    <source>
        <dbReference type="EMBL" id="EYB82067.1"/>
    </source>
</evidence>
<dbReference type="EMBL" id="JARK01001703">
    <property type="protein sequence ID" value="EYB82067.1"/>
    <property type="molecule type" value="Genomic_DNA"/>
</dbReference>
<evidence type="ECO:0000256" key="1">
    <source>
        <dbReference type="SAM" id="MobiDB-lite"/>
    </source>
</evidence>
<accession>A0A016RVH1</accession>
<dbReference type="Proteomes" id="UP000024635">
    <property type="component" value="Unassembled WGS sequence"/>
</dbReference>
<comment type="caution">
    <text evidence="2">The sequence shown here is derived from an EMBL/GenBank/DDBJ whole genome shotgun (WGS) entry which is preliminary data.</text>
</comment>
<reference evidence="3" key="1">
    <citation type="journal article" date="2015" name="Nat. Genet.">
        <title>The genome and transcriptome of the zoonotic hookworm Ancylostoma ceylanicum identify infection-specific gene families.</title>
        <authorList>
            <person name="Schwarz E.M."/>
            <person name="Hu Y."/>
            <person name="Antoshechkin I."/>
            <person name="Miller M.M."/>
            <person name="Sternberg P.W."/>
            <person name="Aroian R.V."/>
        </authorList>
    </citation>
    <scope>NUCLEOTIDE SEQUENCE</scope>
    <source>
        <strain evidence="3">HY135</strain>
    </source>
</reference>
<sequence>MFAEMIHLLNTRESVECLFMLVIKVFHMSFVSFMSVARTGLISLSSFSNGGHFCRVFFSFTHKTTCPTAHVATNPSTSLSESLPLARTGTGRVSDVKTRPARRPWQLEATQSSKPIDLCAGNMDDICLEKNLNGEKSHKRSARAYAADRRPVQHCGGAHA</sequence>
<gene>
    <name evidence="2" type="primary">Acey_s0367.g24</name>
    <name evidence="2" type="ORF">Y032_0367g24</name>
</gene>
<keyword evidence="3" id="KW-1185">Reference proteome</keyword>
<name>A0A016RVH1_9BILA</name>
<proteinExistence type="predicted"/>
<organism evidence="2 3">
    <name type="scientific">Ancylostoma ceylanicum</name>
    <dbReference type="NCBI Taxonomy" id="53326"/>
    <lineage>
        <taxon>Eukaryota</taxon>
        <taxon>Metazoa</taxon>
        <taxon>Ecdysozoa</taxon>
        <taxon>Nematoda</taxon>
        <taxon>Chromadorea</taxon>
        <taxon>Rhabditida</taxon>
        <taxon>Rhabditina</taxon>
        <taxon>Rhabditomorpha</taxon>
        <taxon>Strongyloidea</taxon>
        <taxon>Ancylostomatidae</taxon>
        <taxon>Ancylostomatinae</taxon>
        <taxon>Ancylostoma</taxon>
    </lineage>
</organism>
<feature type="region of interest" description="Disordered" evidence="1">
    <location>
        <begin position="139"/>
        <end position="160"/>
    </location>
</feature>
<protein>
    <submittedName>
        <fullName evidence="2">Uncharacterized protein</fullName>
    </submittedName>
</protein>
<evidence type="ECO:0000313" key="3">
    <source>
        <dbReference type="Proteomes" id="UP000024635"/>
    </source>
</evidence>
<dbReference type="AlphaFoldDB" id="A0A016RVH1"/>